<protein>
    <recommendedName>
        <fullName evidence="9">Indole-3-glycerol phosphate synthase</fullName>
        <shortName evidence="9">IGPS</shortName>
        <ecNumber evidence="9">4.1.1.48</ecNumber>
    </recommendedName>
</protein>
<comment type="similarity">
    <text evidence="3 9">Belongs to the TrpC family.</text>
</comment>
<dbReference type="CDD" id="cd00331">
    <property type="entry name" value="IGPS"/>
    <property type="match status" value="1"/>
</dbReference>
<dbReference type="InterPro" id="IPR045186">
    <property type="entry name" value="Indole-3-glycerol_P_synth"/>
</dbReference>
<feature type="domain" description="Indole-3-glycerol phosphate synthase" evidence="10">
    <location>
        <begin position="12"/>
        <end position="265"/>
    </location>
</feature>
<dbReference type="GO" id="GO:0004425">
    <property type="term" value="F:indole-3-glycerol-phosphate synthase activity"/>
    <property type="evidence" value="ECO:0007669"/>
    <property type="project" value="UniProtKB-UniRule"/>
</dbReference>
<evidence type="ECO:0000256" key="6">
    <source>
        <dbReference type="ARBA" id="ARBA00022822"/>
    </source>
</evidence>
<dbReference type="InterPro" id="IPR001468">
    <property type="entry name" value="Indole-3-GlycerolPSynthase_CS"/>
</dbReference>
<keyword evidence="4 9" id="KW-0028">Amino-acid biosynthesis</keyword>
<evidence type="ECO:0000313" key="11">
    <source>
        <dbReference type="EMBL" id="OGB89992.1"/>
    </source>
</evidence>
<evidence type="ECO:0000256" key="3">
    <source>
        <dbReference type="ARBA" id="ARBA00008737"/>
    </source>
</evidence>
<keyword evidence="8 9" id="KW-0456">Lyase</keyword>
<comment type="pathway">
    <text evidence="2 9">Amino-acid biosynthesis; L-tryptophan biosynthesis; L-tryptophan from chorismate: step 4/5.</text>
</comment>
<reference evidence="11 12" key="1">
    <citation type="journal article" date="2016" name="Nat. Commun.">
        <title>Thousands of microbial genomes shed light on interconnected biogeochemical processes in an aquifer system.</title>
        <authorList>
            <person name="Anantharaman K."/>
            <person name="Brown C.T."/>
            <person name="Hug L.A."/>
            <person name="Sharon I."/>
            <person name="Castelle C.J."/>
            <person name="Probst A.J."/>
            <person name="Thomas B.C."/>
            <person name="Singh A."/>
            <person name="Wilkins M.J."/>
            <person name="Karaoz U."/>
            <person name="Brodie E.L."/>
            <person name="Williams K.H."/>
            <person name="Hubbard S.S."/>
            <person name="Banfield J.F."/>
        </authorList>
    </citation>
    <scope>NUCLEOTIDE SEQUENCE [LARGE SCALE GENOMIC DNA]</scope>
</reference>
<sequence length="267" mass="29842">MSPRQARTAGILDDIIFNKRQEVTALKVQLDTKKIKKLIKELPPTRNFHKAIAKGKISLIAEIKKASPSAGVIAEKFEPVYLAKTYEESGAAAVSVLTDEKFFQGRLEHLKAAKDSTTIPVLRKDFIIDESQIYESRVAGADAILLIARILSDEQLTSFLDLAHSLKLDCLVEVHDETELERVLKTKTKIIGINNRDLDTFKIDFQTTVKLMDKYPELRERIVVSESGIESADQVRRLKAKGVSAILVGTSLMKSKDIGAKIRELIK</sequence>
<dbReference type="InterPro" id="IPR013785">
    <property type="entry name" value="Aldolase_TIM"/>
</dbReference>
<dbReference type="SUPFAM" id="SSF51366">
    <property type="entry name" value="Ribulose-phoshate binding barrel"/>
    <property type="match status" value="1"/>
</dbReference>
<accession>A0A1F4Q408</accession>
<evidence type="ECO:0000256" key="5">
    <source>
        <dbReference type="ARBA" id="ARBA00022793"/>
    </source>
</evidence>
<dbReference type="PROSITE" id="PS00614">
    <property type="entry name" value="IGPS"/>
    <property type="match status" value="1"/>
</dbReference>
<name>A0A1F4Q408_UNCSA</name>
<evidence type="ECO:0000256" key="4">
    <source>
        <dbReference type="ARBA" id="ARBA00022605"/>
    </source>
</evidence>
<gene>
    <name evidence="9" type="primary">trpC</name>
    <name evidence="11" type="ORF">A2625_01445</name>
</gene>
<keyword evidence="5 9" id="KW-0210">Decarboxylase</keyword>
<dbReference type="HAMAP" id="MF_00134_A">
    <property type="entry name" value="IGPS_A"/>
    <property type="match status" value="1"/>
</dbReference>
<comment type="catalytic activity">
    <reaction evidence="1 9">
        <text>1-(2-carboxyphenylamino)-1-deoxy-D-ribulose 5-phosphate + H(+) = (1S,2R)-1-C-(indol-3-yl)glycerol 3-phosphate + CO2 + H2O</text>
        <dbReference type="Rhea" id="RHEA:23476"/>
        <dbReference type="ChEBI" id="CHEBI:15377"/>
        <dbReference type="ChEBI" id="CHEBI:15378"/>
        <dbReference type="ChEBI" id="CHEBI:16526"/>
        <dbReference type="ChEBI" id="CHEBI:58613"/>
        <dbReference type="ChEBI" id="CHEBI:58866"/>
        <dbReference type="EC" id="4.1.1.48"/>
    </reaction>
</comment>
<dbReference type="Pfam" id="PF00218">
    <property type="entry name" value="IGPS"/>
    <property type="match status" value="1"/>
</dbReference>
<evidence type="ECO:0000259" key="10">
    <source>
        <dbReference type="Pfam" id="PF00218"/>
    </source>
</evidence>
<dbReference type="GO" id="GO:0000162">
    <property type="term" value="P:L-tryptophan biosynthetic process"/>
    <property type="evidence" value="ECO:0007669"/>
    <property type="project" value="UniProtKB-UniRule"/>
</dbReference>
<dbReference type="FunFam" id="3.20.20.70:FF:000024">
    <property type="entry name" value="Indole-3-glycerol phosphate synthase"/>
    <property type="match status" value="1"/>
</dbReference>
<dbReference type="Gene3D" id="3.20.20.70">
    <property type="entry name" value="Aldolase class I"/>
    <property type="match status" value="1"/>
</dbReference>
<dbReference type="PANTHER" id="PTHR22854:SF2">
    <property type="entry name" value="INDOLE-3-GLYCEROL-PHOSPHATE SYNTHASE"/>
    <property type="match status" value="1"/>
</dbReference>
<dbReference type="HAMAP" id="MF_00134_B">
    <property type="entry name" value="IGPS_B"/>
    <property type="match status" value="1"/>
</dbReference>
<dbReference type="InterPro" id="IPR011060">
    <property type="entry name" value="RibuloseP-bd_barrel"/>
</dbReference>
<organism evidence="11 12">
    <name type="scientific">candidate division WOR-1 bacterium RIFCSPHIGHO2_01_FULL_53_15</name>
    <dbReference type="NCBI Taxonomy" id="1802564"/>
    <lineage>
        <taxon>Bacteria</taxon>
        <taxon>Bacillati</taxon>
        <taxon>Saganbacteria</taxon>
    </lineage>
</organism>
<keyword evidence="7 9" id="KW-0057">Aromatic amino acid biosynthesis</keyword>
<proteinExistence type="inferred from homology"/>
<dbReference type="UniPathway" id="UPA00035">
    <property type="reaction ID" value="UER00043"/>
</dbReference>
<dbReference type="GO" id="GO:0004640">
    <property type="term" value="F:phosphoribosylanthranilate isomerase activity"/>
    <property type="evidence" value="ECO:0007669"/>
    <property type="project" value="TreeGrafter"/>
</dbReference>
<dbReference type="EC" id="4.1.1.48" evidence="9"/>
<comment type="caution">
    <text evidence="11">The sequence shown here is derived from an EMBL/GenBank/DDBJ whole genome shotgun (WGS) entry which is preliminary data.</text>
</comment>
<evidence type="ECO:0000256" key="2">
    <source>
        <dbReference type="ARBA" id="ARBA00004696"/>
    </source>
</evidence>
<evidence type="ECO:0000256" key="7">
    <source>
        <dbReference type="ARBA" id="ARBA00023141"/>
    </source>
</evidence>
<dbReference type="InterPro" id="IPR013798">
    <property type="entry name" value="Indole-3-glycerol_P_synth_dom"/>
</dbReference>
<dbReference type="PANTHER" id="PTHR22854">
    <property type="entry name" value="TRYPTOPHAN BIOSYNTHESIS PROTEIN"/>
    <property type="match status" value="1"/>
</dbReference>
<evidence type="ECO:0000256" key="1">
    <source>
        <dbReference type="ARBA" id="ARBA00001633"/>
    </source>
</evidence>
<dbReference type="AlphaFoldDB" id="A0A1F4Q408"/>
<evidence type="ECO:0000256" key="9">
    <source>
        <dbReference type="HAMAP-Rule" id="MF_00134"/>
    </source>
</evidence>
<evidence type="ECO:0000313" key="12">
    <source>
        <dbReference type="Proteomes" id="UP000178724"/>
    </source>
</evidence>
<keyword evidence="6 9" id="KW-0822">Tryptophan biosynthesis</keyword>
<evidence type="ECO:0000256" key="8">
    <source>
        <dbReference type="ARBA" id="ARBA00023239"/>
    </source>
</evidence>
<dbReference type="NCBIfam" id="NF001377">
    <property type="entry name" value="PRK00278.2-4"/>
    <property type="match status" value="1"/>
</dbReference>
<dbReference type="Proteomes" id="UP000178724">
    <property type="component" value="Unassembled WGS sequence"/>
</dbReference>
<dbReference type="EMBL" id="METM01000016">
    <property type="protein sequence ID" value="OGB89992.1"/>
    <property type="molecule type" value="Genomic_DNA"/>
</dbReference>